<keyword evidence="2" id="KW-1185">Reference proteome</keyword>
<organism evidence="1 2">
    <name type="scientific">Hypoxylon rubiginosum</name>
    <dbReference type="NCBI Taxonomy" id="110542"/>
    <lineage>
        <taxon>Eukaryota</taxon>
        <taxon>Fungi</taxon>
        <taxon>Dikarya</taxon>
        <taxon>Ascomycota</taxon>
        <taxon>Pezizomycotina</taxon>
        <taxon>Sordariomycetes</taxon>
        <taxon>Xylariomycetidae</taxon>
        <taxon>Xylariales</taxon>
        <taxon>Hypoxylaceae</taxon>
        <taxon>Hypoxylon</taxon>
    </lineage>
</organism>
<evidence type="ECO:0000313" key="1">
    <source>
        <dbReference type="EMBL" id="KAI6081579.1"/>
    </source>
</evidence>
<dbReference type="EMBL" id="MU394391">
    <property type="protein sequence ID" value="KAI6081579.1"/>
    <property type="molecule type" value="Genomic_DNA"/>
</dbReference>
<accession>A0ACC0CMB8</accession>
<protein>
    <submittedName>
        <fullName evidence="1">Ankyrin repeat-containing domain protein</fullName>
    </submittedName>
</protein>
<dbReference type="Proteomes" id="UP001497680">
    <property type="component" value="Unassembled WGS sequence"/>
</dbReference>
<sequence length="2192" mass="246446">MDGLSVAASIAGLVSLADTIFRTTARYVKRAKGARHEVEDLLNEVKNFSILLHELSLVASELENPPSADDPLPRPPANLKLHYLHDCQQLLIRLDKGLADLKKEIESSSALSRLQGHVKWPFKSTETQEMAQSIRHQKQIIHLALSADSFHKLNQLLSRQDDASKRLNALQATVNDIRDIDTKIILDQARRDVLDFFTKEANPRPEFEMNRDLRHPLTGLWFTESLDFREWYSNPGSKMWISGIPGAGKSVLATLIIMQCLQLSSASDRVASAYFFCSYKDEKTHLAKNILSSLASQIAMQNEAAFDILQEYHQELRSHKQLPGDPSSDGLLKILARMSVHFDQIFIIVDGLDECDTHTDDVVRKMLNLSTSQAHGIITMALLSRDELSIRMQLELKFAIIDIEAKTGDIQLYVASELENRTSSRRLRLRDLSLKDQIMTQLVDGAKGMFRWVACQLDHLCELPTDKARREALTKLPPTLSASYERILYRVESSAYQVQTIVQRSLQLIAVTGRYNTLGIQQICEAVSVSIDQDTFEDDEIVDSEEIIKWCSSLIRRSADCRRFEFAHYSVMEFLEGIRSTHPNLRAYHTSVGRGMSLLTPICLRYLTFKNHEKAPTATKSELKRMQERNIARPFYEYAAIWWPVFFWRGQDYGNVTPQELLYSLFDIRKSESFTSWAIELIRHCLQYEDQSIYYDERNDFGRDEPTSLSIISATTRPDFTTLHMAAALGLFSVCEHLLEQGVRIDISSRFGTPLHCALGGLNVFTDAEVYGPLLEGDLLPATARNRTAQMLLAAGANTSLYFVTPFKQGTTLSLKLESSLFSEDFEVVVNLIRAGAELEASDLAAFDGRYEDAIEDFTPEDFKSSFSEGKAIMSLIEALGAPGNNDSSLKSQLFALTYKFAKTMELNFDSSLSNILPEDSATIDVLAKFVLSTIEDNDITTMEKLIESGRLDFIKAVKLATNDYRKGWSVLHICIRSRSLDILKLLLKVGCDPNIAVAGTGITPVHLCILDKDQDMLRALMEHGGSTTVQNVDNDTIWHLCALTASAQIVEMLIALDKNKDTVLRMQNKHGRTPICESLAKGNGDNVHLLLPHCKSKEYWKGDMPFFRRAAEIGSVVIVQALQALGIPLDIPDPDMGSPLHSLGVHATIECTKLLIELFPHCHIRCKKGRTPFESVLFRCIENDYDAHPDNILELLSTFEGPDWEQRGELWPTICSAIIPYAVSTEDSIRWLGQLLFGVFKTGVVKAYEEEYLVSALVPLADELKSIGHKLAAQINEYLETRQITDWQPFKLRNWPWLSQVLIEIVTRSLYWNSVLTHPSIMKVLLWAILYDDTNIIQLFLERGADVHNQVDELSPLELACIPIVAIGEDNFARILSSANPHKLTARNQNVLGLNIVHLTGTFPFEDRGLWRLRQILDAGADCNIRSSNSETPALVHHIYCTSFKTSMALIDRGANPWFATPTSGYDAALMAVATCNSTILKKIKQATIERNLVPAWGRTWKDWIEDKFFSGGNALHLAAAKGAIGCLEFFMNEGLIHDLEPLDDGMQTPMHYAAYDGPGEVAKFLRDHGCNVNAVGHDGITPLHLAIQSENLDAIQQLLDMGSDMKACFFGMTPLAHAYKRGATDIIRLLKNHGGQYNASSSQTIREKTSILIDTFSAAISRNDIRACEDLKSQGCPVDFELTTPWQETPLMMALCRRRKPEVIEWLVNNGAITTAEFNREPKPPYTTILEAAVSSSMYNDLLPTVLARYFEQGGDLLHQLRSPLHIAVLHQNHKGLTILLSELRRRHGILDTLQPHQYMTTSGSKFRALVDQPDKTSHNQTALYTAASCHSMKDVQSLVANAADVNLASIEGDTPLHVAAYKGSKRIIELLLKNGARLERLDDIGRTPLMHACRRSHFNSAKILIDHGEPRIHADIFGKNLLNILTYDEDERPCDVKVWELLCNRGIDPDEADCAGISAIHQILAKPSQGLLRHLMRKNLITQRIARVEWTILHLDYLSGSPQSSIEAIASSYRLIHRYAGSNQSMPMPASVTVGEGSLFYLAACLGSVRALDNLHIIGADLEQEFGHHGTPLTISITNGHLETVKYLFRKKPWLVSKQNEVISSAIPAALRREDIVRWLLVERHIDQRKIAPYESNPDQEDVQLRHWSGIQCLAVPLRWKWKQYRGESMIEYAKRRWEIVLSLQGKVA</sequence>
<proteinExistence type="predicted"/>
<comment type="caution">
    <text evidence="1">The sequence shown here is derived from an EMBL/GenBank/DDBJ whole genome shotgun (WGS) entry which is preliminary data.</text>
</comment>
<reference evidence="1 2" key="1">
    <citation type="journal article" date="2022" name="New Phytol.">
        <title>Ecological generalism drives hyperdiversity of secondary metabolite gene clusters in xylarialean endophytes.</title>
        <authorList>
            <person name="Franco M.E.E."/>
            <person name="Wisecaver J.H."/>
            <person name="Arnold A.E."/>
            <person name="Ju Y.M."/>
            <person name="Slot J.C."/>
            <person name="Ahrendt S."/>
            <person name="Moore L.P."/>
            <person name="Eastman K.E."/>
            <person name="Scott K."/>
            <person name="Konkel Z."/>
            <person name="Mondo S.J."/>
            <person name="Kuo A."/>
            <person name="Hayes R.D."/>
            <person name="Haridas S."/>
            <person name="Andreopoulos B."/>
            <person name="Riley R."/>
            <person name="LaButti K."/>
            <person name="Pangilinan J."/>
            <person name="Lipzen A."/>
            <person name="Amirebrahimi M."/>
            <person name="Yan J."/>
            <person name="Adam C."/>
            <person name="Keymanesh K."/>
            <person name="Ng V."/>
            <person name="Louie K."/>
            <person name="Northen T."/>
            <person name="Drula E."/>
            <person name="Henrissat B."/>
            <person name="Hsieh H.M."/>
            <person name="Youens-Clark K."/>
            <person name="Lutzoni F."/>
            <person name="Miadlikowska J."/>
            <person name="Eastwood D.C."/>
            <person name="Hamelin R.C."/>
            <person name="Grigoriev I.V."/>
            <person name="U'Ren J.M."/>
        </authorList>
    </citation>
    <scope>NUCLEOTIDE SEQUENCE [LARGE SCALE GENOMIC DNA]</scope>
    <source>
        <strain evidence="1 2">ER1909</strain>
    </source>
</reference>
<gene>
    <name evidence="1" type="ORF">F4821DRAFT_24203</name>
</gene>
<name>A0ACC0CMB8_9PEZI</name>
<evidence type="ECO:0000313" key="2">
    <source>
        <dbReference type="Proteomes" id="UP001497680"/>
    </source>
</evidence>